<dbReference type="SMART" id="SM01302">
    <property type="entry name" value="Raptor_N"/>
    <property type="match status" value="1"/>
</dbReference>
<dbReference type="FunFam" id="1.25.10.10:FF:001141">
    <property type="entry name" value="Uncharacterized protein"/>
    <property type="match status" value="1"/>
</dbReference>
<dbReference type="GO" id="GO:0010506">
    <property type="term" value="P:regulation of autophagy"/>
    <property type="evidence" value="ECO:0000318"/>
    <property type="project" value="GO_Central"/>
</dbReference>
<proteinExistence type="predicted"/>
<dbReference type="Gene3D" id="1.25.10.10">
    <property type="entry name" value="Leucine-rich Repeat Variant"/>
    <property type="match status" value="1"/>
</dbReference>
<dbReference type="Proteomes" id="UP000001542">
    <property type="component" value="Unassembled WGS sequence"/>
</dbReference>
<dbReference type="SMR" id="A2F9H3"/>
<dbReference type="InterPro" id="IPR016024">
    <property type="entry name" value="ARM-type_fold"/>
</dbReference>
<dbReference type="OrthoDB" id="10262360at2759"/>
<gene>
    <name evidence="4" type="ORF">TVAG_413410</name>
</gene>
<evidence type="ECO:0000313" key="4">
    <source>
        <dbReference type="EMBL" id="EAX98444.1"/>
    </source>
</evidence>
<feature type="domain" description="Raptor N-terminal CASPase-like" evidence="3">
    <location>
        <begin position="30"/>
        <end position="182"/>
    </location>
</feature>
<dbReference type="GO" id="GO:0005737">
    <property type="term" value="C:cytoplasm"/>
    <property type="evidence" value="ECO:0000318"/>
    <property type="project" value="GO_Central"/>
</dbReference>
<dbReference type="GO" id="GO:0031929">
    <property type="term" value="P:TOR signaling"/>
    <property type="evidence" value="ECO:0000318"/>
    <property type="project" value="GO_Central"/>
</dbReference>
<dbReference type="Pfam" id="PF14538">
    <property type="entry name" value="Raptor_N"/>
    <property type="match status" value="1"/>
</dbReference>
<dbReference type="GO" id="GO:0071230">
    <property type="term" value="P:cellular response to amino acid stimulus"/>
    <property type="evidence" value="ECO:0000318"/>
    <property type="project" value="GO_Central"/>
</dbReference>
<evidence type="ECO:0000313" key="5">
    <source>
        <dbReference type="Proteomes" id="UP000001542"/>
    </source>
</evidence>
<protein>
    <recommendedName>
        <fullName evidence="3">Raptor N-terminal CASPase-like domain-containing protein</fullName>
    </recommendedName>
</protein>
<dbReference type="VEuPathDB" id="TrichDB:TVAG_413410"/>
<dbReference type="eggNOG" id="KOG1517">
    <property type="taxonomic scope" value="Eukaryota"/>
</dbReference>
<evidence type="ECO:0000256" key="1">
    <source>
        <dbReference type="ARBA" id="ARBA00022574"/>
    </source>
</evidence>
<dbReference type="VEuPathDB" id="TrichDB:TVAGG3_1043800"/>
<dbReference type="InterPro" id="IPR011989">
    <property type="entry name" value="ARM-like"/>
</dbReference>
<dbReference type="GO" id="GO:0009267">
    <property type="term" value="P:cellular response to starvation"/>
    <property type="evidence" value="ECO:0000318"/>
    <property type="project" value="GO_Central"/>
</dbReference>
<keyword evidence="2" id="KW-0677">Repeat</keyword>
<name>A2F9H3_TRIV3</name>
<dbReference type="InParanoid" id="A2F9H3"/>
<keyword evidence="5" id="KW-1185">Reference proteome</keyword>
<dbReference type="RefSeq" id="XP_001311374.1">
    <property type="nucleotide sequence ID" value="XM_001311373.1"/>
</dbReference>
<dbReference type="GO" id="GO:0031931">
    <property type="term" value="C:TORC1 complex"/>
    <property type="evidence" value="ECO:0000318"/>
    <property type="project" value="GO_Central"/>
</dbReference>
<dbReference type="SUPFAM" id="SSF48371">
    <property type="entry name" value="ARM repeat"/>
    <property type="match status" value="1"/>
</dbReference>
<reference evidence="4" key="1">
    <citation type="submission" date="2006-10" db="EMBL/GenBank/DDBJ databases">
        <authorList>
            <person name="Amadeo P."/>
            <person name="Zhao Q."/>
            <person name="Wortman J."/>
            <person name="Fraser-Liggett C."/>
            <person name="Carlton J."/>
        </authorList>
    </citation>
    <scope>NUCLEOTIDE SEQUENCE</scope>
    <source>
        <strain evidence="4">G3</strain>
    </source>
</reference>
<organism evidence="4 5">
    <name type="scientific">Trichomonas vaginalis (strain ATCC PRA-98 / G3)</name>
    <dbReference type="NCBI Taxonomy" id="412133"/>
    <lineage>
        <taxon>Eukaryota</taxon>
        <taxon>Metamonada</taxon>
        <taxon>Parabasalia</taxon>
        <taxon>Trichomonadida</taxon>
        <taxon>Trichomonadidae</taxon>
        <taxon>Trichomonas</taxon>
    </lineage>
</organism>
<dbReference type="AlphaFoldDB" id="A2F9H3"/>
<dbReference type="GO" id="GO:0030307">
    <property type="term" value="P:positive regulation of cell growth"/>
    <property type="evidence" value="ECO:0000318"/>
    <property type="project" value="GO_Central"/>
</dbReference>
<dbReference type="InterPro" id="IPR029347">
    <property type="entry name" value="Raptor_N"/>
</dbReference>
<dbReference type="InterPro" id="IPR004083">
    <property type="entry name" value="Raptor"/>
</dbReference>
<dbReference type="Pfam" id="PF13646">
    <property type="entry name" value="HEAT_2"/>
    <property type="match status" value="1"/>
</dbReference>
<evidence type="ECO:0000259" key="3">
    <source>
        <dbReference type="SMART" id="SM01302"/>
    </source>
</evidence>
<reference evidence="4" key="2">
    <citation type="journal article" date="2007" name="Science">
        <title>Draft genome sequence of the sexually transmitted pathogen Trichomonas vaginalis.</title>
        <authorList>
            <person name="Carlton J.M."/>
            <person name="Hirt R.P."/>
            <person name="Silva J.C."/>
            <person name="Delcher A.L."/>
            <person name="Schatz M."/>
            <person name="Zhao Q."/>
            <person name="Wortman J.R."/>
            <person name="Bidwell S.L."/>
            <person name="Alsmark U.C.M."/>
            <person name="Besteiro S."/>
            <person name="Sicheritz-Ponten T."/>
            <person name="Noel C.J."/>
            <person name="Dacks J.B."/>
            <person name="Foster P.G."/>
            <person name="Simillion C."/>
            <person name="Van de Peer Y."/>
            <person name="Miranda-Saavedra D."/>
            <person name="Barton G.J."/>
            <person name="Westrop G.D."/>
            <person name="Mueller S."/>
            <person name="Dessi D."/>
            <person name="Fiori P.L."/>
            <person name="Ren Q."/>
            <person name="Paulsen I."/>
            <person name="Zhang H."/>
            <person name="Bastida-Corcuera F.D."/>
            <person name="Simoes-Barbosa A."/>
            <person name="Brown M.T."/>
            <person name="Hayes R.D."/>
            <person name="Mukherjee M."/>
            <person name="Okumura C.Y."/>
            <person name="Schneider R."/>
            <person name="Smith A.J."/>
            <person name="Vanacova S."/>
            <person name="Villalvazo M."/>
            <person name="Haas B.J."/>
            <person name="Pertea M."/>
            <person name="Feldblyum T.V."/>
            <person name="Utterback T.R."/>
            <person name="Shu C.L."/>
            <person name="Osoegawa K."/>
            <person name="de Jong P.J."/>
            <person name="Hrdy I."/>
            <person name="Horvathova L."/>
            <person name="Zubacova Z."/>
            <person name="Dolezal P."/>
            <person name="Malik S.B."/>
            <person name="Logsdon J.M. Jr."/>
            <person name="Henze K."/>
            <person name="Gupta A."/>
            <person name="Wang C.C."/>
            <person name="Dunne R.L."/>
            <person name="Upcroft J.A."/>
            <person name="Upcroft P."/>
            <person name="White O."/>
            <person name="Salzberg S.L."/>
            <person name="Tang P."/>
            <person name="Chiu C.-H."/>
            <person name="Lee Y.-S."/>
            <person name="Embley T.M."/>
            <person name="Coombs G.H."/>
            <person name="Mottram J.C."/>
            <person name="Tachezy J."/>
            <person name="Fraser-Liggett C.M."/>
            <person name="Johnson P.J."/>
        </authorList>
    </citation>
    <scope>NUCLEOTIDE SEQUENCE [LARGE SCALE GENOMIC DNA]</scope>
    <source>
        <strain evidence="4">G3</strain>
    </source>
</reference>
<dbReference type="KEGG" id="tva:4756241"/>
<sequence>MNFSRSHSPTKNPIVLTKSGGNNGSFGQVINKTKSAICFLCLFDGLRIPSIRRLVRKPRNICDRPLLTFDPTYYAPDSRKAIEDMYNNAIKCPCDFAVDPSAQTVLTLLRKHCSSMPPQRILLHYFGQGCHPPSDDGNLFFFSDDRSRYKPIKVANLLNSCNCPICAIIDSPSAGSLYRSFQCKHDVFAFFACGAGELLPVSTDAPLDIFSSCLLCPYEIAIWFYHRHHSGIIEVENNATTESKDRLIRFLNSILDSILFDTQSQDTYNRYLIDPAVFSLARGFVLAQRVMSSFNIHPSSIPELKPMESHPLWGLWDTTLDCAIALNSSQMSSTIFSLVTTSFDTFPSTSLFPIFAYFLTTEYHFQIAQRLLNYIDSMEGAATIAAHSIIPSVIVSLEKPSVLALIILSKIIAISKSSPFEQQTPINFSLAKDPGVLKAGMCMLCVSISSSPMTSFNRLTQICIDHAAHCAPYSALLLGLLAEKSGRLMTLPNYIPKFLPLLKSRKDDIRSSAVFVIGNSRQPDAAQILLPFLQDKSPFVRCQAIWGVCKSMAVSQTKDYIDQIEQMIQDKDENVRKTAESLLPYIKSEEIIDEIRWPQNHVLMQLLVKSVSTNGFVMRFEDDVFMLN</sequence>
<accession>A2F9H3</accession>
<dbReference type="PRINTS" id="PR01547">
    <property type="entry name" value="YEAST176DUF"/>
</dbReference>
<keyword evidence="1" id="KW-0853">WD repeat</keyword>
<dbReference type="STRING" id="5722.A2F9H3"/>
<dbReference type="PANTHER" id="PTHR12848:SF16">
    <property type="entry name" value="REGULATORY-ASSOCIATED PROTEIN OF MTOR"/>
    <property type="match status" value="1"/>
</dbReference>
<dbReference type="EMBL" id="DS113675">
    <property type="protein sequence ID" value="EAX98444.1"/>
    <property type="molecule type" value="Genomic_DNA"/>
</dbReference>
<dbReference type="PANTHER" id="PTHR12848">
    <property type="entry name" value="REGULATORY-ASSOCIATED PROTEIN OF MTOR"/>
    <property type="match status" value="1"/>
</dbReference>
<evidence type="ECO:0000256" key="2">
    <source>
        <dbReference type="ARBA" id="ARBA00022737"/>
    </source>
</evidence>
<dbReference type="GO" id="GO:0030674">
    <property type="term" value="F:protein-macromolecule adaptor activity"/>
    <property type="evidence" value="ECO:0000318"/>
    <property type="project" value="GO_Central"/>
</dbReference>